<dbReference type="Proteomes" id="UP000198432">
    <property type="component" value="Unassembled WGS sequence"/>
</dbReference>
<dbReference type="InterPro" id="IPR037069">
    <property type="entry name" value="AcylCoA_DH/ox_N_sf"/>
</dbReference>
<dbReference type="PIRSF" id="PIRSF016578">
    <property type="entry name" value="HsaA"/>
    <property type="match status" value="1"/>
</dbReference>
<evidence type="ECO:0000256" key="6">
    <source>
        <dbReference type="ARBA" id="ARBA00066362"/>
    </source>
</evidence>
<dbReference type="SUPFAM" id="SSF47203">
    <property type="entry name" value="Acyl-CoA dehydrogenase C-terminal domain-like"/>
    <property type="match status" value="1"/>
</dbReference>
<keyword evidence="5 8" id="KW-0560">Oxidoreductase</keyword>
<dbReference type="OrthoDB" id="9764422at2"/>
<protein>
    <recommendedName>
        <fullName evidence="7">Cyclohex-1-ene-1-carbonyl-CoA dehydrogenase</fullName>
        <ecNumber evidence="6">1.3.8.10</ecNumber>
    </recommendedName>
</protein>
<dbReference type="Gene3D" id="2.40.110.10">
    <property type="entry name" value="Butyryl-CoA Dehydrogenase, subunit A, domain 2"/>
    <property type="match status" value="1"/>
</dbReference>
<dbReference type="AlphaFoldDB" id="A0A239H987"/>
<dbReference type="FunFam" id="1.10.540.10:FF:000002">
    <property type="entry name" value="Acyl-CoA dehydrogenase FadE19"/>
    <property type="match status" value="1"/>
</dbReference>
<feature type="domain" description="Acyl-CoA dehydrogenase/oxidase N-terminal" evidence="11">
    <location>
        <begin position="6"/>
        <end position="118"/>
    </location>
</feature>
<dbReference type="Pfam" id="PF00441">
    <property type="entry name" value="Acyl-CoA_dh_1"/>
    <property type="match status" value="1"/>
</dbReference>
<evidence type="ECO:0000256" key="3">
    <source>
        <dbReference type="ARBA" id="ARBA00022630"/>
    </source>
</evidence>
<name>A0A239H987_9BACT</name>
<evidence type="ECO:0000256" key="8">
    <source>
        <dbReference type="RuleBase" id="RU362125"/>
    </source>
</evidence>
<comment type="cofactor">
    <cofactor evidence="1 8">
        <name>FAD</name>
        <dbReference type="ChEBI" id="CHEBI:57692"/>
    </cofactor>
</comment>
<dbReference type="PROSITE" id="PS00073">
    <property type="entry name" value="ACYL_COA_DH_2"/>
    <property type="match status" value="1"/>
</dbReference>
<evidence type="ECO:0000259" key="9">
    <source>
        <dbReference type="Pfam" id="PF00441"/>
    </source>
</evidence>
<accession>A0A239H987</accession>
<dbReference type="Gene3D" id="1.10.540.10">
    <property type="entry name" value="Acyl-CoA dehydrogenase/oxidase, N-terminal domain"/>
    <property type="match status" value="1"/>
</dbReference>
<dbReference type="GO" id="GO:0003995">
    <property type="term" value="F:acyl-CoA dehydrogenase activity"/>
    <property type="evidence" value="ECO:0007669"/>
    <property type="project" value="InterPro"/>
</dbReference>
<dbReference type="EC" id="1.3.8.10" evidence="6"/>
<keyword evidence="4 8" id="KW-0274">FAD</keyword>
<feature type="domain" description="Acyl-CoA oxidase/dehydrogenase middle" evidence="10">
    <location>
        <begin position="123"/>
        <end position="217"/>
    </location>
</feature>
<dbReference type="SUPFAM" id="SSF56645">
    <property type="entry name" value="Acyl-CoA dehydrogenase NM domain-like"/>
    <property type="match status" value="1"/>
</dbReference>
<proteinExistence type="inferred from homology"/>
<dbReference type="InterPro" id="IPR006091">
    <property type="entry name" value="Acyl-CoA_Oxase/DH_mid-dom"/>
</dbReference>
<dbReference type="Gene3D" id="1.20.140.10">
    <property type="entry name" value="Butyryl-CoA Dehydrogenase, subunit A, domain 3"/>
    <property type="match status" value="1"/>
</dbReference>
<gene>
    <name evidence="12" type="ORF">SAMN06296052_11341</name>
</gene>
<dbReference type="InterPro" id="IPR009075">
    <property type="entry name" value="AcylCo_DH/oxidase_C"/>
</dbReference>
<dbReference type="PANTHER" id="PTHR43884">
    <property type="entry name" value="ACYL-COA DEHYDROGENASE"/>
    <property type="match status" value="1"/>
</dbReference>
<dbReference type="InterPro" id="IPR046373">
    <property type="entry name" value="Acyl-CoA_Oxase/DH_mid-dom_sf"/>
</dbReference>
<dbReference type="EMBL" id="FZOQ01000013">
    <property type="protein sequence ID" value="SNS77969.1"/>
    <property type="molecule type" value="Genomic_DNA"/>
</dbReference>
<dbReference type="GO" id="GO:0050660">
    <property type="term" value="F:flavin adenine dinucleotide binding"/>
    <property type="evidence" value="ECO:0007669"/>
    <property type="project" value="InterPro"/>
</dbReference>
<organism evidence="12 13">
    <name type="scientific">Pontibacter ummariensis</name>
    <dbReference type="NCBI Taxonomy" id="1610492"/>
    <lineage>
        <taxon>Bacteria</taxon>
        <taxon>Pseudomonadati</taxon>
        <taxon>Bacteroidota</taxon>
        <taxon>Cytophagia</taxon>
        <taxon>Cytophagales</taxon>
        <taxon>Hymenobacteraceae</taxon>
        <taxon>Pontibacter</taxon>
    </lineage>
</organism>
<reference evidence="13" key="1">
    <citation type="submission" date="2017-06" db="EMBL/GenBank/DDBJ databases">
        <authorList>
            <person name="Varghese N."/>
            <person name="Submissions S."/>
        </authorList>
    </citation>
    <scope>NUCLEOTIDE SEQUENCE [LARGE SCALE GENOMIC DNA]</scope>
    <source>
        <strain evidence="13">NKM1</strain>
    </source>
</reference>
<sequence length="379" mass="41277">MELRTTENQRMIADMVRDFGAKHIKPYMREWDETQEFPVEVFKQLGELGLMGVLVPTEYGGSGFGYLEYVTAIAELAKIDGSIGLSMAAHNSLCTGHILQHASEAQKKKYLPRLATAEWIGAWGLTEPNTGSDAGNMRTVAVQDGDYWVINGAKNFITHGKSGNVAVVIVRTGEVGDSHGMTAFIVEKGTPGFSAGRKEDKLGMRASETTELIFQDCRVHKDQVIGEVGEGFVQAMKVLDGGRISIAALSLGIAQGAFEAALAYSQERQQFNKPISSFQGISFKLADMATEIEAASLLTYQAADMKNRGLNVNRESAMAKLYASEVSVRVANEAVQIFGGYGFTKDYPAEKYYRDAKLCTIGEGTSEIQKLVIARAILK</sequence>
<dbReference type="InterPro" id="IPR036250">
    <property type="entry name" value="AcylCo_DH-like_C"/>
</dbReference>
<keyword evidence="13" id="KW-1185">Reference proteome</keyword>
<evidence type="ECO:0000256" key="7">
    <source>
        <dbReference type="ARBA" id="ARBA00072305"/>
    </source>
</evidence>
<dbReference type="Pfam" id="PF02770">
    <property type="entry name" value="Acyl-CoA_dh_M"/>
    <property type="match status" value="1"/>
</dbReference>
<evidence type="ECO:0000259" key="10">
    <source>
        <dbReference type="Pfam" id="PF02770"/>
    </source>
</evidence>
<evidence type="ECO:0000313" key="12">
    <source>
        <dbReference type="EMBL" id="SNS77969.1"/>
    </source>
</evidence>
<evidence type="ECO:0000259" key="11">
    <source>
        <dbReference type="Pfam" id="PF02771"/>
    </source>
</evidence>
<keyword evidence="3 8" id="KW-0285">Flavoprotein</keyword>
<dbReference type="FunFam" id="1.20.140.10:FF:000004">
    <property type="entry name" value="Acyl-CoA dehydrogenase FadE25"/>
    <property type="match status" value="1"/>
</dbReference>
<evidence type="ECO:0000256" key="1">
    <source>
        <dbReference type="ARBA" id="ARBA00001974"/>
    </source>
</evidence>
<evidence type="ECO:0000313" key="13">
    <source>
        <dbReference type="Proteomes" id="UP000198432"/>
    </source>
</evidence>
<feature type="domain" description="Acyl-CoA dehydrogenase/oxidase C-terminal" evidence="9">
    <location>
        <begin position="229"/>
        <end position="378"/>
    </location>
</feature>
<evidence type="ECO:0000256" key="2">
    <source>
        <dbReference type="ARBA" id="ARBA00009347"/>
    </source>
</evidence>
<dbReference type="InterPro" id="IPR006089">
    <property type="entry name" value="Acyl-CoA_DH_CS"/>
</dbReference>
<dbReference type="InterPro" id="IPR009100">
    <property type="entry name" value="AcylCoA_DH/oxidase_NM_dom_sf"/>
</dbReference>
<evidence type="ECO:0000256" key="5">
    <source>
        <dbReference type="ARBA" id="ARBA00023002"/>
    </source>
</evidence>
<dbReference type="InterPro" id="IPR013786">
    <property type="entry name" value="AcylCoA_DH/ox_N"/>
</dbReference>
<dbReference type="RefSeq" id="WP_089319937.1">
    <property type="nucleotide sequence ID" value="NZ_FZOQ01000013.1"/>
</dbReference>
<comment type="similarity">
    <text evidence="2 8">Belongs to the acyl-CoA dehydrogenase family.</text>
</comment>
<dbReference type="FunFam" id="2.40.110.10:FF:000001">
    <property type="entry name" value="Acyl-CoA dehydrogenase, mitochondrial"/>
    <property type="match status" value="1"/>
</dbReference>
<evidence type="ECO:0000256" key="4">
    <source>
        <dbReference type="ARBA" id="ARBA00022827"/>
    </source>
</evidence>
<dbReference type="PANTHER" id="PTHR43884:SF12">
    <property type="entry name" value="ISOVALERYL-COA DEHYDROGENASE, MITOCHONDRIAL-RELATED"/>
    <property type="match status" value="1"/>
</dbReference>
<dbReference type="Pfam" id="PF02771">
    <property type="entry name" value="Acyl-CoA_dh_N"/>
    <property type="match status" value="1"/>
</dbReference>